<dbReference type="Proteomes" id="UP000246991">
    <property type="component" value="Unassembled WGS sequence"/>
</dbReference>
<comment type="caution">
    <text evidence="1">The sequence shown here is derived from an EMBL/GenBank/DDBJ whole genome shotgun (WGS) entry which is preliminary data.</text>
</comment>
<dbReference type="GO" id="GO:0008757">
    <property type="term" value="F:S-adenosylmethionine-dependent methyltransferase activity"/>
    <property type="evidence" value="ECO:0007669"/>
    <property type="project" value="UniProtKB-ARBA"/>
</dbReference>
<reference evidence="1 2" key="1">
    <citation type="submission" date="2018-03" db="EMBL/GenBank/DDBJ databases">
        <title>Genomes of Pezizomycetes fungi and the evolution of truffles.</title>
        <authorList>
            <person name="Murat C."/>
            <person name="Payen T."/>
            <person name="Noel B."/>
            <person name="Kuo A."/>
            <person name="Martin F.M."/>
        </authorList>
    </citation>
    <scope>NUCLEOTIDE SEQUENCE [LARGE SCALE GENOMIC DNA]</scope>
    <source>
        <strain evidence="1">091103-1</strain>
    </source>
</reference>
<accession>A0A317SRK7</accession>
<sequence length="344" mass="37970">MQYIRFLKTPRFVYTNDRRSGTVFALVTIASDLGESFFLQDVALTIKLLNGESWTSLPLSVTRYTWKAGMRTLKIELDLVKQKEMFHRTAVLSVSPEQTAADDLSQSGAAGPLVSSAYSSPFGLSGGIEAEGYVERRLIIGWKKALLVWEETGESIARHIWCNTLTSEIKNEGKRLDVLDKTLGLSEDLEVLELGSGCGIVGLALASLYKNCLVTPTDLPLAEEIIVKNIECSGLQGNINFKPLDWDQNIPENLTARPLGLIVVADCTYNASSAPSLVRVLAELSRRSPGAVISLAHKKRHDSEDVFFQLMDKSFRKIEQIQRALGTDSNGEASNVDIYIFQLP</sequence>
<dbReference type="STRING" id="42249.A0A317SRK7"/>
<dbReference type="PANTHER" id="PTHR14614">
    <property type="entry name" value="HEPATOCELLULAR CARCINOMA-ASSOCIATED ANTIGEN"/>
    <property type="match status" value="1"/>
</dbReference>
<gene>
    <name evidence="1" type="ORF">C7212DRAFT_280510</name>
</gene>
<dbReference type="InterPro" id="IPR019410">
    <property type="entry name" value="Methyltransf_16"/>
</dbReference>
<dbReference type="GO" id="GO:0005829">
    <property type="term" value="C:cytosol"/>
    <property type="evidence" value="ECO:0007669"/>
    <property type="project" value="TreeGrafter"/>
</dbReference>
<dbReference type="AlphaFoldDB" id="A0A317SRK7"/>
<proteinExistence type="predicted"/>
<dbReference type="SUPFAM" id="SSF53335">
    <property type="entry name" value="S-adenosyl-L-methionine-dependent methyltransferases"/>
    <property type="match status" value="1"/>
</dbReference>
<evidence type="ECO:0000313" key="2">
    <source>
        <dbReference type="Proteomes" id="UP000246991"/>
    </source>
</evidence>
<dbReference type="InterPro" id="IPR029063">
    <property type="entry name" value="SAM-dependent_MTases_sf"/>
</dbReference>
<keyword evidence="2" id="KW-1185">Reference proteome</keyword>
<dbReference type="Pfam" id="PF10294">
    <property type="entry name" value="Methyltransf_16"/>
    <property type="match status" value="1"/>
</dbReference>
<organism evidence="1 2">
    <name type="scientific">Tuber magnatum</name>
    <name type="common">white Piedmont truffle</name>
    <dbReference type="NCBI Taxonomy" id="42249"/>
    <lineage>
        <taxon>Eukaryota</taxon>
        <taxon>Fungi</taxon>
        <taxon>Dikarya</taxon>
        <taxon>Ascomycota</taxon>
        <taxon>Pezizomycotina</taxon>
        <taxon>Pezizomycetes</taxon>
        <taxon>Pezizales</taxon>
        <taxon>Tuberaceae</taxon>
        <taxon>Tuber</taxon>
    </lineage>
</organism>
<name>A0A317SRK7_9PEZI</name>
<dbReference type="OrthoDB" id="413520at2759"/>
<protein>
    <submittedName>
        <fullName evidence="1">Uncharacterized protein</fullName>
    </submittedName>
</protein>
<evidence type="ECO:0000313" key="1">
    <source>
        <dbReference type="EMBL" id="PWW76217.1"/>
    </source>
</evidence>
<dbReference type="PANTHER" id="PTHR14614:SF132">
    <property type="entry name" value="PROTEIN-LYSINE METHYLTRANSFERASE C42C1.13"/>
    <property type="match status" value="1"/>
</dbReference>
<dbReference type="Gene3D" id="3.40.50.150">
    <property type="entry name" value="Vaccinia Virus protein VP39"/>
    <property type="match status" value="1"/>
</dbReference>
<dbReference type="EMBL" id="PYWC01000035">
    <property type="protein sequence ID" value="PWW76217.1"/>
    <property type="molecule type" value="Genomic_DNA"/>
</dbReference>